<feature type="binding site" evidence="8">
    <location>
        <position position="85"/>
    </location>
    <ligand>
        <name>Zn(2+)</name>
        <dbReference type="ChEBI" id="CHEBI:29105"/>
        <note>catalytic</note>
    </ligand>
</feature>
<dbReference type="Pfam" id="PF14437">
    <property type="entry name" value="MafB19-deam"/>
    <property type="match status" value="1"/>
</dbReference>
<dbReference type="PANTHER" id="PTHR11079">
    <property type="entry name" value="CYTOSINE DEAMINASE FAMILY MEMBER"/>
    <property type="match status" value="1"/>
</dbReference>
<dbReference type="FunFam" id="3.40.140.10:FF:000005">
    <property type="entry name" value="tRNA-specific adenosine deaminase"/>
    <property type="match status" value="1"/>
</dbReference>
<keyword evidence="5 8" id="KW-0378">Hydrolase</keyword>
<dbReference type="EC" id="3.5.4.33" evidence="8"/>
<protein>
    <recommendedName>
        <fullName evidence="8">tRNA-specific adenosine deaminase</fullName>
        <ecNumber evidence="8">3.5.4.33</ecNumber>
    </recommendedName>
</protein>
<comment type="caution">
    <text evidence="10">The sequence shown here is derived from an EMBL/GenBank/DDBJ whole genome shotgun (WGS) entry which is preliminary data.</text>
</comment>
<dbReference type="Gene3D" id="3.40.140.10">
    <property type="entry name" value="Cytidine Deaminase, domain 2"/>
    <property type="match status" value="1"/>
</dbReference>
<dbReference type="InterPro" id="IPR016192">
    <property type="entry name" value="APOBEC/CMP_deaminase_Zn-bd"/>
</dbReference>
<accession>A0A4R1H6W4</accession>
<comment type="cofactor">
    <cofactor evidence="8">
        <name>Zn(2+)</name>
        <dbReference type="ChEBI" id="CHEBI:29105"/>
    </cofactor>
    <text evidence="8">Binds 1 zinc ion per subunit.</text>
</comment>
<dbReference type="AlphaFoldDB" id="A0A4R1H6W4"/>
<evidence type="ECO:0000256" key="6">
    <source>
        <dbReference type="ARBA" id="ARBA00022833"/>
    </source>
</evidence>
<reference evidence="10 11" key="1">
    <citation type="submission" date="2019-03" db="EMBL/GenBank/DDBJ databases">
        <title>Genomic Encyclopedia of Type Strains, Phase IV (KMG-IV): sequencing the most valuable type-strain genomes for metagenomic binning, comparative biology and taxonomic classification.</title>
        <authorList>
            <person name="Goeker M."/>
        </authorList>
    </citation>
    <scope>NUCLEOTIDE SEQUENCE [LARGE SCALE GENOMIC DNA]</scope>
    <source>
        <strain evidence="10 11">DSM 19610</strain>
    </source>
</reference>
<dbReference type="OrthoDB" id="9802676at2"/>
<dbReference type="GO" id="GO:0002100">
    <property type="term" value="P:tRNA wobble adenosine to inosine editing"/>
    <property type="evidence" value="ECO:0007669"/>
    <property type="project" value="UniProtKB-UniRule"/>
</dbReference>
<comment type="function">
    <text evidence="8">Catalyzes the deamination of adenosine to inosine at the wobble position 34 of tRNA(Arg2).</text>
</comment>
<keyword evidence="11" id="KW-1185">Reference proteome</keyword>
<keyword evidence="6 8" id="KW-0862">Zinc</keyword>
<name>A0A4R1H6W4_9GAMM</name>
<dbReference type="Proteomes" id="UP000295707">
    <property type="component" value="Unassembled WGS sequence"/>
</dbReference>
<dbReference type="InterPro" id="IPR058535">
    <property type="entry name" value="MafB19-deam"/>
</dbReference>
<comment type="subunit">
    <text evidence="2 8">Homodimer.</text>
</comment>
<feature type="binding site" evidence="8">
    <location>
        <position position="55"/>
    </location>
    <ligand>
        <name>Zn(2+)</name>
        <dbReference type="ChEBI" id="CHEBI:29105"/>
        <note>catalytic</note>
    </ligand>
</feature>
<sequence length="153" mass="16754">MQENEDTHWMRHALNLAQQAAEQDEVPVGAVIVRDGVVIGEGWNRPISTNDPTAHAEVVALRDAAKRTNNYRLTGATLYVTLEPCLMCAGAMVHARIGRLVYGASDPKRGAINSTTHALDTQGLNHRIEPEGGVLADESAALLQGFFRDRRRE</sequence>
<dbReference type="InterPro" id="IPR016193">
    <property type="entry name" value="Cytidine_deaminase-like"/>
</dbReference>
<dbReference type="PROSITE" id="PS51747">
    <property type="entry name" value="CYT_DCMP_DEAMINASES_2"/>
    <property type="match status" value="1"/>
</dbReference>
<gene>
    <name evidence="8" type="primary">tadA</name>
    <name evidence="10" type="ORF">DFR30_0749</name>
</gene>
<dbReference type="HAMAP" id="MF_00972">
    <property type="entry name" value="tRNA_aden_deaminase"/>
    <property type="match status" value="1"/>
</dbReference>
<proteinExistence type="inferred from homology"/>
<dbReference type="GO" id="GO:0052717">
    <property type="term" value="F:tRNA-specific adenosine-34 deaminase activity"/>
    <property type="evidence" value="ECO:0007669"/>
    <property type="project" value="UniProtKB-UniRule"/>
</dbReference>
<evidence type="ECO:0000256" key="4">
    <source>
        <dbReference type="ARBA" id="ARBA00022723"/>
    </source>
</evidence>
<dbReference type="EMBL" id="SMFX01000001">
    <property type="protein sequence ID" value="TCK17517.1"/>
    <property type="molecule type" value="Genomic_DNA"/>
</dbReference>
<evidence type="ECO:0000256" key="5">
    <source>
        <dbReference type="ARBA" id="ARBA00022801"/>
    </source>
</evidence>
<dbReference type="SUPFAM" id="SSF53927">
    <property type="entry name" value="Cytidine deaminase-like"/>
    <property type="match status" value="1"/>
</dbReference>
<comment type="similarity">
    <text evidence="1">Belongs to the cytidine and deoxycytidylate deaminase family. ADAT2 subfamily.</text>
</comment>
<evidence type="ECO:0000256" key="1">
    <source>
        <dbReference type="ARBA" id="ARBA00010669"/>
    </source>
</evidence>
<feature type="binding site" evidence="8">
    <location>
        <position position="88"/>
    </location>
    <ligand>
        <name>Zn(2+)</name>
        <dbReference type="ChEBI" id="CHEBI:29105"/>
        <note>catalytic</note>
    </ligand>
</feature>
<keyword evidence="3 8" id="KW-0819">tRNA processing</keyword>
<dbReference type="RefSeq" id="WP_132971387.1">
    <property type="nucleotide sequence ID" value="NZ_SMFX01000001.1"/>
</dbReference>
<dbReference type="InterPro" id="IPR002125">
    <property type="entry name" value="CMP_dCMP_dom"/>
</dbReference>
<dbReference type="PANTHER" id="PTHR11079:SF202">
    <property type="entry name" value="TRNA-SPECIFIC ADENOSINE DEAMINASE"/>
    <property type="match status" value="1"/>
</dbReference>
<dbReference type="CDD" id="cd01285">
    <property type="entry name" value="nucleoside_deaminase"/>
    <property type="match status" value="1"/>
</dbReference>
<feature type="active site" description="Proton donor" evidence="8">
    <location>
        <position position="57"/>
    </location>
</feature>
<dbReference type="GO" id="GO:0008270">
    <property type="term" value="F:zinc ion binding"/>
    <property type="evidence" value="ECO:0007669"/>
    <property type="project" value="UniProtKB-UniRule"/>
</dbReference>
<feature type="domain" description="CMP/dCMP-type deaminase" evidence="9">
    <location>
        <begin position="4"/>
        <end position="115"/>
    </location>
</feature>
<evidence type="ECO:0000256" key="3">
    <source>
        <dbReference type="ARBA" id="ARBA00022694"/>
    </source>
</evidence>
<dbReference type="PROSITE" id="PS00903">
    <property type="entry name" value="CYT_DCMP_DEAMINASES_1"/>
    <property type="match status" value="1"/>
</dbReference>
<evidence type="ECO:0000256" key="7">
    <source>
        <dbReference type="ARBA" id="ARBA00048045"/>
    </source>
</evidence>
<evidence type="ECO:0000313" key="10">
    <source>
        <dbReference type="EMBL" id="TCK17517.1"/>
    </source>
</evidence>
<comment type="catalytic activity">
    <reaction evidence="7 8">
        <text>adenosine(34) in tRNA + H2O + H(+) = inosine(34) in tRNA + NH4(+)</text>
        <dbReference type="Rhea" id="RHEA:43168"/>
        <dbReference type="Rhea" id="RHEA-COMP:10373"/>
        <dbReference type="Rhea" id="RHEA-COMP:10374"/>
        <dbReference type="ChEBI" id="CHEBI:15377"/>
        <dbReference type="ChEBI" id="CHEBI:15378"/>
        <dbReference type="ChEBI" id="CHEBI:28938"/>
        <dbReference type="ChEBI" id="CHEBI:74411"/>
        <dbReference type="ChEBI" id="CHEBI:82852"/>
        <dbReference type="EC" id="3.5.4.33"/>
    </reaction>
</comment>
<evidence type="ECO:0000259" key="9">
    <source>
        <dbReference type="PROSITE" id="PS51747"/>
    </source>
</evidence>
<dbReference type="InterPro" id="IPR028883">
    <property type="entry name" value="tRNA_aden_deaminase"/>
</dbReference>
<evidence type="ECO:0000256" key="2">
    <source>
        <dbReference type="ARBA" id="ARBA00011738"/>
    </source>
</evidence>
<evidence type="ECO:0000313" key="11">
    <source>
        <dbReference type="Proteomes" id="UP000295707"/>
    </source>
</evidence>
<keyword evidence="4 8" id="KW-0479">Metal-binding</keyword>
<organism evidence="10 11">
    <name type="scientific">Thiogranum longum</name>
    <dbReference type="NCBI Taxonomy" id="1537524"/>
    <lineage>
        <taxon>Bacteria</taxon>
        <taxon>Pseudomonadati</taxon>
        <taxon>Pseudomonadota</taxon>
        <taxon>Gammaproteobacteria</taxon>
        <taxon>Chromatiales</taxon>
        <taxon>Ectothiorhodospiraceae</taxon>
        <taxon>Thiogranum</taxon>
    </lineage>
</organism>
<evidence type="ECO:0000256" key="8">
    <source>
        <dbReference type="HAMAP-Rule" id="MF_00972"/>
    </source>
</evidence>
<dbReference type="NCBIfam" id="NF008113">
    <property type="entry name" value="PRK10860.1"/>
    <property type="match status" value="1"/>
</dbReference>